<protein>
    <recommendedName>
        <fullName evidence="1">RNA-directed DNA polymerase</fullName>
        <ecNumber evidence="1">2.7.7.49</ecNumber>
    </recommendedName>
</protein>
<dbReference type="PROSITE" id="PS50878">
    <property type="entry name" value="RT_POL"/>
    <property type="match status" value="1"/>
</dbReference>
<organism evidence="13 14">
    <name type="scientific">Strongyloides papillosus</name>
    <name type="common">Intestinal threadworm</name>
    <dbReference type="NCBI Taxonomy" id="174720"/>
    <lineage>
        <taxon>Eukaryota</taxon>
        <taxon>Metazoa</taxon>
        <taxon>Ecdysozoa</taxon>
        <taxon>Nematoda</taxon>
        <taxon>Chromadorea</taxon>
        <taxon>Rhabditida</taxon>
        <taxon>Tylenchina</taxon>
        <taxon>Panagrolaimomorpha</taxon>
        <taxon>Strongyloidoidea</taxon>
        <taxon>Strongyloididae</taxon>
        <taxon>Strongyloides</taxon>
    </lineage>
</organism>
<feature type="domain" description="Reverse transcriptase" evidence="11">
    <location>
        <begin position="465"/>
        <end position="643"/>
    </location>
</feature>
<evidence type="ECO:0000256" key="9">
    <source>
        <dbReference type="SAM" id="MobiDB-lite"/>
    </source>
</evidence>
<dbReference type="Pfam" id="PF17921">
    <property type="entry name" value="Integrase_H2C2"/>
    <property type="match status" value="1"/>
</dbReference>
<evidence type="ECO:0000256" key="2">
    <source>
        <dbReference type="ARBA" id="ARBA00022679"/>
    </source>
</evidence>
<keyword evidence="3" id="KW-0548">Nucleotidyltransferase</keyword>
<feature type="domain" description="Peptidase A2" evidence="10">
    <location>
        <begin position="303"/>
        <end position="380"/>
    </location>
</feature>
<dbReference type="SUPFAM" id="SSF56672">
    <property type="entry name" value="DNA/RNA polymerases"/>
    <property type="match status" value="1"/>
</dbReference>
<keyword evidence="5" id="KW-0255">Endonuclease</keyword>
<evidence type="ECO:0000259" key="11">
    <source>
        <dbReference type="PROSITE" id="PS50878"/>
    </source>
</evidence>
<dbReference type="Gene3D" id="2.40.70.10">
    <property type="entry name" value="Acid Proteases"/>
    <property type="match status" value="1"/>
</dbReference>
<dbReference type="GO" id="GO:0015074">
    <property type="term" value="P:DNA integration"/>
    <property type="evidence" value="ECO:0007669"/>
    <property type="project" value="InterPro"/>
</dbReference>
<dbReference type="PROSITE" id="PS50175">
    <property type="entry name" value="ASP_PROT_RETROV"/>
    <property type="match status" value="1"/>
</dbReference>
<dbReference type="AlphaFoldDB" id="A0A0N5C3F7"/>
<dbReference type="InterPro" id="IPR043502">
    <property type="entry name" value="DNA/RNA_pol_sf"/>
</dbReference>
<keyword evidence="6" id="KW-0378">Hydrolase</keyword>
<dbReference type="InterPro" id="IPR018061">
    <property type="entry name" value="Retropepsins"/>
</dbReference>
<dbReference type="InterPro" id="IPR021109">
    <property type="entry name" value="Peptidase_aspartic_dom_sf"/>
</dbReference>
<dbReference type="Gene3D" id="1.10.340.70">
    <property type="match status" value="1"/>
</dbReference>
<dbReference type="FunFam" id="1.10.340.70:FF:000003">
    <property type="entry name" value="Protein CBG25708"/>
    <property type="match status" value="1"/>
</dbReference>
<evidence type="ECO:0000256" key="4">
    <source>
        <dbReference type="ARBA" id="ARBA00022722"/>
    </source>
</evidence>
<name>A0A0N5C3F7_STREA</name>
<dbReference type="EC" id="2.7.7.49" evidence="1"/>
<evidence type="ECO:0000256" key="8">
    <source>
        <dbReference type="ARBA" id="ARBA00023268"/>
    </source>
</evidence>
<dbReference type="GO" id="GO:0006508">
    <property type="term" value="P:proteolysis"/>
    <property type="evidence" value="ECO:0007669"/>
    <property type="project" value="InterPro"/>
</dbReference>
<dbReference type="Pfam" id="PF00077">
    <property type="entry name" value="RVP"/>
    <property type="match status" value="1"/>
</dbReference>
<evidence type="ECO:0000313" key="13">
    <source>
        <dbReference type="Proteomes" id="UP000046392"/>
    </source>
</evidence>
<feature type="domain" description="Integrase catalytic" evidence="12">
    <location>
        <begin position="1012"/>
        <end position="1164"/>
    </location>
</feature>
<evidence type="ECO:0000256" key="7">
    <source>
        <dbReference type="ARBA" id="ARBA00022918"/>
    </source>
</evidence>
<dbReference type="InterPro" id="IPR050951">
    <property type="entry name" value="Retrovirus_Pol_polyprotein"/>
</dbReference>
<keyword evidence="7" id="KW-0695">RNA-directed DNA polymerase</keyword>
<evidence type="ECO:0000313" key="14">
    <source>
        <dbReference type="WBParaSite" id="SPAL_0001250600.1"/>
    </source>
</evidence>
<sequence>MISMSQSSTGTAELPGGTVLSNMATEKMVQGIGEFDAAKERIENWLERLDVALAMAGITDEAQQRLVLIRDMGPKAFAEVKAKLEPVKLKDTSLVKLNEILNDLYGRKKGCAMVSRLELMNSKKKVDEDVRQFASRLCSKARECDLDKWEGGKDGFIGTVFVNGLRDEGAKKFIIASKEENVTIERLVELSRGYEAANPKLNNVIAYVSSKGIRCQCCGRNGHSRERCRMKDAICNQCKRKGHLKYVCKEKNGKKFENKIKEIEYCEDDDDERQSMFGIEMDMVECKSNIEKCFVIKINGRQIKGKLDTGADRSIVSKEIWTSIGSPKLKTKGLGELIDVNGNGLEILGSFVANVEAQGKKAVIELRVFSKEKCLIGRDIISALRLDLNRIFYETIDEINDSTDFIVREFIEKYPRLFNTERSDGSNLSAKLYLKPDAVPKFVPVRNHPLALRKPIKDEIQRLISANIFKPVRTSRWASPLVSVPKPDGSIRLCGDYSKTVNPQLQVEQFPIPSLVEAMNKVSGGSLFAKIDLKNAFNQLHMDEESMEILTVATPEGLMAVKRLQPGVASAPAIFQHHMYEGFGNMEMVSCYFDDIIVAGCSKPDLLRRLDSVFQKLDEMGLVVNAKKLEILKEQVVFLGHLLSKEGRKPNPEKIQGIVSMRRPQNQAEVHTFIGKCMHYSDYIKNATLKAKPLYELIKKGTVFRWDSVHENCFQNLKKELMEITMLSHYDGSQLLVLATDASEYGLGAVLLMRDDKNKERPLGHASKTFSQSQRNWSQLDKEAAAIIFGVTKFSDYLMFKRFILQTDSKPLTYIFQEKANLPITVIKRVDRWNIILRRYQYDIEYVNTKQFAKADCLSRLPSPEVMPEDREMEEVIEKIVDDCPLDLEIIKKEQQKDSIISAVIQLVLTSFPQYIKDEEIKKYQIFQNELSVVNGVLFRNICVVIPESLREKVLTLLHDGHFGATKVKLLARSYCFWPGISESIELMTKGCESCQLYGDTKTNEDLHSWQKTEKPWQRVHIDFAGPFLGFMWLLVTDSYSKFPHVVKMGRTESRDVIVVLRQIFSLHGNPVQLVSDNGRNFISNEMETFLEKRRVSHIRTPVFHPMSNGHCERLVKTFKVSMKKLVETGLSLDEALDRFLFNFRIMPHGKGKESPSELLFGRRIRSNLDALREEPMKPIINKELKEKFKEGEEVYVRDYKSEKNWEHGKVNGIAGSNLYYVQTPTVKNKLVHTSQLKQNVGTKKIFSKSIGPTTSEKRMLPDRSVKSKVGSYKV</sequence>
<dbReference type="GO" id="GO:0003964">
    <property type="term" value="F:RNA-directed DNA polymerase activity"/>
    <property type="evidence" value="ECO:0007669"/>
    <property type="project" value="UniProtKB-KW"/>
</dbReference>
<dbReference type="InterPro" id="IPR001584">
    <property type="entry name" value="Integrase_cat-core"/>
</dbReference>
<keyword evidence="13" id="KW-1185">Reference proteome</keyword>
<feature type="region of interest" description="Disordered" evidence="9">
    <location>
        <begin position="1253"/>
        <end position="1275"/>
    </location>
</feature>
<evidence type="ECO:0000256" key="6">
    <source>
        <dbReference type="ARBA" id="ARBA00022801"/>
    </source>
</evidence>
<dbReference type="GO" id="GO:0004190">
    <property type="term" value="F:aspartic-type endopeptidase activity"/>
    <property type="evidence" value="ECO:0007669"/>
    <property type="project" value="InterPro"/>
</dbReference>
<dbReference type="Gene3D" id="3.30.420.10">
    <property type="entry name" value="Ribonuclease H-like superfamily/Ribonuclease H"/>
    <property type="match status" value="1"/>
</dbReference>
<dbReference type="InterPro" id="IPR001995">
    <property type="entry name" value="Peptidase_A2_cat"/>
</dbReference>
<feature type="compositionally biased region" description="Basic and acidic residues" evidence="9">
    <location>
        <begin position="1256"/>
        <end position="1266"/>
    </location>
</feature>
<dbReference type="InterPro" id="IPR041588">
    <property type="entry name" value="Integrase_H2C2"/>
</dbReference>
<dbReference type="InterPro" id="IPR041577">
    <property type="entry name" value="RT_RNaseH_2"/>
</dbReference>
<dbReference type="SUPFAM" id="SSF53098">
    <property type="entry name" value="Ribonuclease H-like"/>
    <property type="match status" value="1"/>
</dbReference>
<accession>A0A0N5C3F7</accession>
<dbReference type="CDD" id="cd09274">
    <property type="entry name" value="RNase_HI_RT_Ty3"/>
    <property type="match status" value="1"/>
</dbReference>
<dbReference type="FunFam" id="3.30.70.270:FF:000020">
    <property type="entry name" value="Transposon Tf2-6 polyprotein-like Protein"/>
    <property type="match status" value="1"/>
</dbReference>
<dbReference type="Pfam" id="PF17919">
    <property type="entry name" value="RT_RNaseH_2"/>
    <property type="match status" value="1"/>
</dbReference>
<dbReference type="Pfam" id="PF00078">
    <property type="entry name" value="RVT_1"/>
    <property type="match status" value="1"/>
</dbReference>
<evidence type="ECO:0000256" key="5">
    <source>
        <dbReference type="ARBA" id="ARBA00022759"/>
    </source>
</evidence>
<keyword evidence="2" id="KW-0808">Transferase</keyword>
<dbReference type="Proteomes" id="UP000046392">
    <property type="component" value="Unplaced"/>
</dbReference>
<dbReference type="PANTHER" id="PTHR37984:SF5">
    <property type="entry name" value="PROTEIN NYNRIN-LIKE"/>
    <property type="match status" value="1"/>
</dbReference>
<dbReference type="Gene3D" id="3.30.70.270">
    <property type="match status" value="2"/>
</dbReference>
<keyword evidence="4" id="KW-0540">Nuclease</keyword>
<evidence type="ECO:0000259" key="10">
    <source>
        <dbReference type="PROSITE" id="PS50175"/>
    </source>
</evidence>
<dbReference type="GO" id="GO:0042575">
    <property type="term" value="C:DNA polymerase complex"/>
    <property type="evidence" value="ECO:0007669"/>
    <property type="project" value="UniProtKB-ARBA"/>
</dbReference>
<dbReference type="GO" id="GO:0004519">
    <property type="term" value="F:endonuclease activity"/>
    <property type="evidence" value="ECO:0007669"/>
    <property type="project" value="UniProtKB-KW"/>
</dbReference>
<dbReference type="STRING" id="174720.A0A0N5C3F7"/>
<dbReference type="Pfam" id="PF00665">
    <property type="entry name" value="rve"/>
    <property type="match status" value="1"/>
</dbReference>
<proteinExistence type="predicted"/>
<dbReference type="CDD" id="cd01647">
    <property type="entry name" value="RT_LTR"/>
    <property type="match status" value="1"/>
</dbReference>
<dbReference type="SUPFAM" id="SSF50630">
    <property type="entry name" value="Acid proteases"/>
    <property type="match status" value="1"/>
</dbReference>
<dbReference type="GO" id="GO:0003676">
    <property type="term" value="F:nucleic acid binding"/>
    <property type="evidence" value="ECO:0007669"/>
    <property type="project" value="InterPro"/>
</dbReference>
<dbReference type="InterPro" id="IPR036397">
    <property type="entry name" value="RNaseH_sf"/>
</dbReference>
<evidence type="ECO:0000256" key="3">
    <source>
        <dbReference type="ARBA" id="ARBA00022695"/>
    </source>
</evidence>
<reference evidence="14" key="1">
    <citation type="submission" date="2017-02" db="UniProtKB">
        <authorList>
            <consortium name="WormBaseParasite"/>
        </authorList>
    </citation>
    <scope>IDENTIFICATION</scope>
</reference>
<dbReference type="PANTHER" id="PTHR37984">
    <property type="entry name" value="PROTEIN CBG26694"/>
    <property type="match status" value="1"/>
</dbReference>
<evidence type="ECO:0000259" key="12">
    <source>
        <dbReference type="PROSITE" id="PS50994"/>
    </source>
</evidence>
<keyword evidence="8" id="KW-0511">Multifunctional enzyme</keyword>
<dbReference type="InterPro" id="IPR000477">
    <property type="entry name" value="RT_dom"/>
</dbReference>
<dbReference type="WBParaSite" id="SPAL_0001250600.1">
    <property type="protein sequence ID" value="SPAL_0001250600.1"/>
    <property type="gene ID" value="SPAL_0001250600"/>
</dbReference>
<evidence type="ECO:0000256" key="1">
    <source>
        <dbReference type="ARBA" id="ARBA00012493"/>
    </source>
</evidence>
<dbReference type="InterPro" id="IPR012337">
    <property type="entry name" value="RNaseH-like_sf"/>
</dbReference>
<dbReference type="PROSITE" id="PS50994">
    <property type="entry name" value="INTEGRASE"/>
    <property type="match status" value="1"/>
</dbReference>
<dbReference type="Gene3D" id="3.10.10.10">
    <property type="entry name" value="HIV Type 1 Reverse Transcriptase, subunit A, domain 1"/>
    <property type="match status" value="1"/>
</dbReference>
<dbReference type="InterPro" id="IPR043128">
    <property type="entry name" value="Rev_trsase/Diguanyl_cyclase"/>
</dbReference>